<dbReference type="SUPFAM" id="SSF52151">
    <property type="entry name" value="FabD/lysophospholipase-like"/>
    <property type="match status" value="2"/>
</dbReference>
<protein>
    <submittedName>
        <fullName evidence="8">SDR family NAD(P)-dependent oxidoreductase</fullName>
    </submittedName>
</protein>
<dbReference type="Pfam" id="PF16197">
    <property type="entry name" value="KAsynt_C_assoc"/>
    <property type="match status" value="2"/>
</dbReference>
<dbReference type="PANTHER" id="PTHR43775">
    <property type="entry name" value="FATTY ACID SYNTHASE"/>
    <property type="match status" value="1"/>
</dbReference>
<dbReference type="InterPro" id="IPR001227">
    <property type="entry name" value="Ac_transferase_dom_sf"/>
</dbReference>
<feature type="domain" description="Carrier" evidence="6">
    <location>
        <begin position="1057"/>
        <end position="1132"/>
    </location>
</feature>
<evidence type="ECO:0000259" key="7">
    <source>
        <dbReference type="PROSITE" id="PS52004"/>
    </source>
</evidence>
<dbReference type="Pfam" id="PF18369">
    <property type="entry name" value="PKS_DE"/>
    <property type="match status" value="1"/>
</dbReference>
<dbReference type="Pfam" id="PF08659">
    <property type="entry name" value="KR"/>
    <property type="match status" value="1"/>
</dbReference>
<dbReference type="InterPro" id="IPR041618">
    <property type="entry name" value="PKS_DE"/>
</dbReference>
<evidence type="ECO:0000313" key="8">
    <source>
        <dbReference type="EMBL" id="MFC4537107.1"/>
    </source>
</evidence>
<dbReference type="EMBL" id="JBHSFP010000084">
    <property type="protein sequence ID" value="MFC4537107.1"/>
    <property type="molecule type" value="Genomic_DNA"/>
</dbReference>
<dbReference type="PROSITE" id="PS00606">
    <property type="entry name" value="KS3_1"/>
    <property type="match status" value="1"/>
</dbReference>
<dbReference type="Pfam" id="PF00698">
    <property type="entry name" value="Acyl_transf_1"/>
    <property type="match status" value="2"/>
</dbReference>
<dbReference type="SMART" id="SM00825">
    <property type="entry name" value="PKS_KS"/>
    <property type="match status" value="1"/>
</dbReference>
<organism evidence="8 9">
    <name type="scientific">Sphaerisporangium dianthi</name>
    <dbReference type="NCBI Taxonomy" id="1436120"/>
    <lineage>
        <taxon>Bacteria</taxon>
        <taxon>Bacillati</taxon>
        <taxon>Actinomycetota</taxon>
        <taxon>Actinomycetes</taxon>
        <taxon>Streptosporangiales</taxon>
        <taxon>Streptosporangiaceae</taxon>
        <taxon>Sphaerisporangium</taxon>
    </lineage>
</organism>
<gene>
    <name evidence="8" type="ORF">ACFO60_40590</name>
</gene>
<dbReference type="InterPro" id="IPR018201">
    <property type="entry name" value="Ketoacyl_synth_AS"/>
</dbReference>
<dbReference type="Pfam" id="PF02801">
    <property type="entry name" value="Ketoacyl-synt_C"/>
    <property type="match status" value="1"/>
</dbReference>
<dbReference type="Gene3D" id="3.30.70.3290">
    <property type="match status" value="2"/>
</dbReference>
<dbReference type="InterPro" id="IPR036736">
    <property type="entry name" value="ACP-like_sf"/>
</dbReference>
<dbReference type="InterPro" id="IPR014030">
    <property type="entry name" value="Ketoacyl_synth_N"/>
</dbReference>
<keyword evidence="1" id="KW-0596">Phosphopantetheine</keyword>
<dbReference type="SUPFAM" id="SSF53901">
    <property type="entry name" value="Thiolase-like"/>
    <property type="match status" value="1"/>
</dbReference>
<keyword evidence="9" id="KW-1185">Reference proteome</keyword>
<dbReference type="InterPro" id="IPR036291">
    <property type="entry name" value="NAD(P)-bd_dom_sf"/>
</dbReference>
<dbReference type="PROSITE" id="PS00012">
    <property type="entry name" value="PHOSPHOPANTETHEINE"/>
    <property type="match status" value="1"/>
</dbReference>
<dbReference type="Gene3D" id="1.10.1200.10">
    <property type="entry name" value="ACP-like"/>
    <property type="match status" value="1"/>
</dbReference>
<evidence type="ECO:0000256" key="3">
    <source>
        <dbReference type="ARBA" id="ARBA00022679"/>
    </source>
</evidence>
<sequence length="1718" mass="180086">MRLLTEGQDWPETGRPRRAGVSSFGVSGTNAHAIIEQAPMDEPDLRTSGEHAPPPVVSATVPWVVSGSTDAALRAQARRLLTHVTERPELTPHDIGRTLAGARTSFASRAVVYADHAGVSSALRSLADGEPVPTVVEGTALRGGGAVYLFPGQGSQWAGMAVGLLESSPVFASRMAECAAALEPLVGWSLLDVVRGSEPLERVGVVQPVLFSVMVSLAELWRSCGVEPVAVVGHSQGEIAAACVAGALSLTDAVRVVVARSKALMALAGSGGMLSVGLPPESAADLVADSAGRLSLAALNGPRSVVVSGDDAALTELAARCEADGVRARRIAVDYASHSSHVEGLREELLRELADITPRPAAVSFCSTVTGGFVDTATLDAGYWYRNLRQTVKLADAVATVLDEGCDVLVEVSPHPVLLPPVQEIIDDRRADAVVLGSLRRDEPEADRFLRSLAKAYVHGADVRWEKFFGPAEGPPVELPTYAFQHERYWLAPPSPAADATGPESAFWDAVDHGDVAALCRTLDVGPTERRSLETLAPALSSWRRRRRDKSAVDSWRYRVVWRPLTVQAPREMTGTWLVVTPANHPDTGVPEACAKALRACGARIVPLALGPSAERPATAELVRDLVARHGGITGVLSLLGLDDRRHDVHHELTARVTSSLVLAQALDDADLDVPLWMVTRGAVAVVPGERGSVGAAQIWGLGRVLGLEQPQRWGGLVDLPEEPDERDAERLCALLAGERVEDQVAIRPAGLFVRRLVRAPLGDARPVREWRPRGTVLVTGGTGGLGAHVARWFAANGAEHLVLLSRRGQEAPGAAELAEELAGLGVRVTLAACDTADRAGLAEVLDAVSAAQPLTAVVHAAGVGLQATIANTGAEAAAHVIGGKVTGALVLDELLAERDLDAFVLFSSGAASWGSAGGGAYAAANAAMDALAEDRRARGLVATSVAWGGWADTGMARGGAEQFLARQGLRMMRPEVAVTALRQAVEHDETTVTVADVDWQRFTPTFTLARRRPLIDEIPEAAEVLAAESAPPAGTGPRDTPLWRRLTGLTEAERDDALLGLVRAEAAAVLGHAGTDPIGVTVPFKELGFDSLTAVELRNRLGAATGLRLPATLVFDHPTARALAGMLLAELRGEGAAEETPKPGATDGEPIAIIGMACRYPGGVTSPEDLWSLVSDGRDAVAPFPQDRGWQRYDLADQHTQVGGFLHDAAYFDPGFFGISPREARSMDPQQRLLMETSWEVFERAGLTATALRGSRTAVFIGCASQDYAALLPTGADEAESFGMTGTSGSVTSGRIAYAFGLEGPALTVDTGCSSSLVAMHLAARSLRGGECELALAGGVAVMATPAAFVEFARQRGLAGDGRCKSFAGAADGTGWGEGVGVLLLERLSDARRNGHRVLAVVRGSAVNQDGASNGLTAPNGSAQQRVIREALVNAGLAASDVDVVEAHGTGTTLGDPIEAQALLATYGQRDPERPLWLGSVKSNIAHTQAAAGAAGVIKMVMALQHGRLPKTLHVDEPSPHVDWSAGAVRLLTEEGDWPDAGRPRRAGVSSFGISGTNAHLILEQAEETGDDTTPESATVPPLVISARTDAALRAQAARLRAYLAERPEVSLAATGHALLTSRSVFEHRAAVLDDDRAGVLRKLSAVAEGRTTAGVLTGRARDGKVAFVFPGQGAQWVGMAAELLESSPVFASRMAECAAVLGPLVDWSLLDVARGA</sequence>
<dbReference type="InterPro" id="IPR020841">
    <property type="entry name" value="PKS_Beta-ketoAc_synthase_dom"/>
</dbReference>
<dbReference type="PANTHER" id="PTHR43775:SF51">
    <property type="entry name" value="INACTIVE PHENOLPHTHIOCEROL SYNTHESIS POLYKETIDE SYNTHASE TYPE I PKS1-RELATED"/>
    <property type="match status" value="1"/>
</dbReference>
<dbReference type="Pfam" id="PF00550">
    <property type="entry name" value="PP-binding"/>
    <property type="match status" value="1"/>
</dbReference>
<dbReference type="SUPFAM" id="SSF51735">
    <property type="entry name" value="NAD(P)-binding Rossmann-fold domains"/>
    <property type="match status" value="2"/>
</dbReference>
<dbReference type="Gene3D" id="3.40.366.10">
    <property type="entry name" value="Malonyl-Coenzyme A Acyl Carrier Protein, domain 2"/>
    <property type="match status" value="2"/>
</dbReference>
<keyword evidence="3" id="KW-0808">Transferase</keyword>
<dbReference type="RefSeq" id="WP_380852814.1">
    <property type="nucleotide sequence ID" value="NZ_JBHSFP010000084.1"/>
</dbReference>
<dbReference type="InterPro" id="IPR016035">
    <property type="entry name" value="Acyl_Trfase/lysoPLipase"/>
</dbReference>
<feature type="region of interest" description="Disordered" evidence="5">
    <location>
        <begin position="1"/>
        <end position="25"/>
    </location>
</feature>
<feature type="domain" description="Ketosynthase family 3 (KS3)" evidence="7">
    <location>
        <begin position="1149"/>
        <end position="1566"/>
    </location>
</feature>
<evidence type="ECO:0000256" key="5">
    <source>
        <dbReference type="SAM" id="MobiDB-lite"/>
    </source>
</evidence>
<dbReference type="Gene3D" id="3.40.47.10">
    <property type="match status" value="2"/>
</dbReference>
<dbReference type="InterPro" id="IPR016036">
    <property type="entry name" value="Malonyl_transacylase_ACP-bd"/>
</dbReference>
<keyword evidence="4" id="KW-0012">Acyltransferase</keyword>
<dbReference type="SUPFAM" id="SSF55048">
    <property type="entry name" value="Probable ACP-binding domain of malonyl-CoA ACP transacylase"/>
    <property type="match status" value="1"/>
</dbReference>
<dbReference type="SMART" id="SM00823">
    <property type="entry name" value="PKS_PP"/>
    <property type="match status" value="1"/>
</dbReference>
<dbReference type="InterPro" id="IPR013968">
    <property type="entry name" value="PKS_KR"/>
</dbReference>
<reference evidence="9" key="1">
    <citation type="journal article" date="2019" name="Int. J. Syst. Evol. Microbiol.">
        <title>The Global Catalogue of Microorganisms (GCM) 10K type strain sequencing project: providing services to taxonomists for standard genome sequencing and annotation.</title>
        <authorList>
            <consortium name="The Broad Institute Genomics Platform"/>
            <consortium name="The Broad Institute Genome Sequencing Center for Infectious Disease"/>
            <person name="Wu L."/>
            <person name="Ma J."/>
        </authorList>
    </citation>
    <scope>NUCLEOTIDE SEQUENCE [LARGE SCALE GENOMIC DNA]</scope>
    <source>
        <strain evidence="9">CGMCC 4.7132</strain>
    </source>
</reference>
<dbReference type="InterPro" id="IPR014031">
    <property type="entry name" value="Ketoacyl_synth_C"/>
</dbReference>
<evidence type="ECO:0000256" key="4">
    <source>
        <dbReference type="ARBA" id="ARBA00023315"/>
    </source>
</evidence>
<dbReference type="InterPro" id="IPR016039">
    <property type="entry name" value="Thiolase-like"/>
</dbReference>
<keyword evidence="2" id="KW-0597">Phosphoprotein</keyword>
<dbReference type="PROSITE" id="PS52004">
    <property type="entry name" value="KS3_2"/>
    <property type="match status" value="1"/>
</dbReference>
<dbReference type="InterPro" id="IPR032821">
    <property type="entry name" value="PKS_assoc"/>
</dbReference>
<proteinExistence type="predicted"/>
<evidence type="ECO:0000256" key="2">
    <source>
        <dbReference type="ARBA" id="ARBA00022553"/>
    </source>
</evidence>
<feature type="non-terminal residue" evidence="8">
    <location>
        <position position="1718"/>
    </location>
</feature>
<dbReference type="InterPro" id="IPR014043">
    <property type="entry name" value="Acyl_transferase_dom"/>
</dbReference>
<dbReference type="InterPro" id="IPR057326">
    <property type="entry name" value="KR_dom"/>
</dbReference>
<dbReference type="InterPro" id="IPR050091">
    <property type="entry name" value="PKS_NRPS_Biosynth_Enz"/>
</dbReference>
<dbReference type="Gene3D" id="6.10.140.1830">
    <property type="match status" value="1"/>
</dbReference>
<dbReference type="InterPro" id="IPR009081">
    <property type="entry name" value="PP-bd_ACP"/>
</dbReference>
<name>A0ABV9CXI7_9ACTN</name>
<dbReference type="InterPro" id="IPR006162">
    <property type="entry name" value="Ppantetheine_attach_site"/>
</dbReference>
<dbReference type="InterPro" id="IPR020806">
    <property type="entry name" value="PKS_PP-bd"/>
</dbReference>
<dbReference type="Proteomes" id="UP001596004">
    <property type="component" value="Unassembled WGS sequence"/>
</dbReference>
<dbReference type="SMART" id="SM00822">
    <property type="entry name" value="PKS_KR"/>
    <property type="match status" value="1"/>
</dbReference>
<dbReference type="PROSITE" id="PS50075">
    <property type="entry name" value="CARRIER"/>
    <property type="match status" value="1"/>
</dbReference>
<dbReference type="SMART" id="SM01294">
    <property type="entry name" value="PKS_PP_betabranch"/>
    <property type="match status" value="1"/>
</dbReference>
<dbReference type="Pfam" id="PF00109">
    <property type="entry name" value="ketoacyl-synt"/>
    <property type="match status" value="1"/>
</dbReference>
<evidence type="ECO:0000256" key="1">
    <source>
        <dbReference type="ARBA" id="ARBA00022450"/>
    </source>
</evidence>
<evidence type="ECO:0000259" key="6">
    <source>
        <dbReference type="PROSITE" id="PS50075"/>
    </source>
</evidence>
<accession>A0ABV9CXI7</accession>
<dbReference type="CDD" id="cd08952">
    <property type="entry name" value="KR_1_SDR_x"/>
    <property type="match status" value="1"/>
</dbReference>
<dbReference type="Gene3D" id="3.40.50.720">
    <property type="entry name" value="NAD(P)-binding Rossmann-like Domain"/>
    <property type="match status" value="1"/>
</dbReference>
<comment type="caution">
    <text evidence="8">The sequence shown here is derived from an EMBL/GenBank/DDBJ whole genome shotgun (WGS) entry which is preliminary data.</text>
</comment>
<dbReference type="SUPFAM" id="SSF47336">
    <property type="entry name" value="ACP-like"/>
    <property type="match status" value="1"/>
</dbReference>
<evidence type="ECO:0000313" key="9">
    <source>
        <dbReference type="Proteomes" id="UP001596004"/>
    </source>
</evidence>
<dbReference type="CDD" id="cd00833">
    <property type="entry name" value="PKS"/>
    <property type="match status" value="1"/>
</dbReference>
<dbReference type="SMART" id="SM00827">
    <property type="entry name" value="PKS_AT"/>
    <property type="match status" value="1"/>
</dbReference>